<keyword evidence="2" id="KW-1185">Reference proteome</keyword>
<gene>
    <name evidence="1" type="ORF">HAX54_004767</name>
</gene>
<organism evidence="1 2">
    <name type="scientific">Datura stramonium</name>
    <name type="common">Jimsonweed</name>
    <name type="synonym">Common thornapple</name>
    <dbReference type="NCBI Taxonomy" id="4076"/>
    <lineage>
        <taxon>Eukaryota</taxon>
        <taxon>Viridiplantae</taxon>
        <taxon>Streptophyta</taxon>
        <taxon>Embryophyta</taxon>
        <taxon>Tracheophyta</taxon>
        <taxon>Spermatophyta</taxon>
        <taxon>Magnoliopsida</taxon>
        <taxon>eudicotyledons</taxon>
        <taxon>Gunneridae</taxon>
        <taxon>Pentapetalae</taxon>
        <taxon>asterids</taxon>
        <taxon>lamiids</taxon>
        <taxon>Solanales</taxon>
        <taxon>Solanaceae</taxon>
        <taxon>Solanoideae</taxon>
        <taxon>Datureae</taxon>
        <taxon>Datura</taxon>
    </lineage>
</organism>
<accession>A0ABS8T8Q8</accession>
<name>A0ABS8T8Q8_DATST</name>
<evidence type="ECO:0000313" key="1">
    <source>
        <dbReference type="EMBL" id="MCD7467359.1"/>
    </source>
</evidence>
<dbReference type="Proteomes" id="UP000823775">
    <property type="component" value="Unassembled WGS sequence"/>
</dbReference>
<feature type="non-terminal residue" evidence="1">
    <location>
        <position position="66"/>
    </location>
</feature>
<comment type="caution">
    <text evidence="1">The sequence shown here is derived from an EMBL/GenBank/DDBJ whole genome shotgun (WGS) entry which is preliminary data.</text>
</comment>
<proteinExistence type="predicted"/>
<reference evidence="1 2" key="1">
    <citation type="journal article" date="2021" name="BMC Genomics">
        <title>Datura genome reveals duplications of psychoactive alkaloid biosynthetic genes and high mutation rate following tissue culture.</title>
        <authorList>
            <person name="Rajewski A."/>
            <person name="Carter-House D."/>
            <person name="Stajich J."/>
            <person name="Litt A."/>
        </authorList>
    </citation>
    <scope>NUCLEOTIDE SEQUENCE [LARGE SCALE GENOMIC DNA]</scope>
    <source>
        <strain evidence="1">AR-01</strain>
    </source>
</reference>
<evidence type="ECO:0000313" key="2">
    <source>
        <dbReference type="Proteomes" id="UP000823775"/>
    </source>
</evidence>
<dbReference type="EMBL" id="JACEIK010001223">
    <property type="protein sequence ID" value="MCD7467359.1"/>
    <property type="molecule type" value="Genomic_DNA"/>
</dbReference>
<sequence length="66" mass="7524">MDSLSEGMKMHEIRAAKSRQHAMPRIPHTQLHVTLGEVPVQHHVTQEGSMPCHENYCARRLPDNTP</sequence>
<protein>
    <submittedName>
        <fullName evidence="1">Uncharacterized protein</fullName>
    </submittedName>
</protein>